<feature type="region of interest" description="Disordered" evidence="1">
    <location>
        <begin position="706"/>
        <end position="752"/>
    </location>
</feature>
<name>A0A8T1WB62_9STRA</name>
<reference evidence="2" key="1">
    <citation type="submission" date="2021-02" db="EMBL/GenBank/DDBJ databases">
        <authorList>
            <person name="Palmer J.M."/>
        </authorList>
    </citation>
    <scope>NUCLEOTIDE SEQUENCE</scope>
    <source>
        <strain evidence="2">SCRP734</strain>
    </source>
</reference>
<feature type="compositionally biased region" description="Pro residues" evidence="1">
    <location>
        <begin position="1"/>
        <end position="13"/>
    </location>
</feature>
<evidence type="ECO:0000313" key="2">
    <source>
        <dbReference type="EMBL" id="KAG7391262.1"/>
    </source>
</evidence>
<comment type="caution">
    <text evidence="2">The sequence shown here is derived from an EMBL/GenBank/DDBJ whole genome shotgun (WGS) entry which is preliminary data.</text>
</comment>
<dbReference type="Proteomes" id="UP000694044">
    <property type="component" value="Unassembled WGS sequence"/>
</dbReference>
<keyword evidence="3" id="KW-1185">Reference proteome</keyword>
<dbReference type="AlphaFoldDB" id="A0A8T1WB62"/>
<feature type="compositionally biased region" description="Low complexity" evidence="1">
    <location>
        <begin position="14"/>
        <end position="25"/>
    </location>
</feature>
<feature type="compositionally biased region" description="Basic residues" evidence="1">
    <location>
        <begin position="804"/>
        <end position="813"/>
    </location>
</feature>
<dbReference type="OrthoDB" id="164840at2759"/>
<feature type="compositionally biased region" description="Pro residues" evidence="1">
    <location>
        <begin position="713"/>
        <end position="744"/>
    </location>
</feature>
<feature type="region of interest" description="Disordered" evidence="1">
    <location>
        <begin position="780"/>
        <end position="813"/>
    </location>
</feature>
<dbReference type="EMBL" id="JAGDFM010000022">
    <property type="protein sequence ID" value="KAG7391262.1"/>
    <property type="molecule type" value="Genomic_DNA"/>
</dbReference>
<feature type="region of interest" description="Disordered" evidence="1">
    <location>
        <begin position="616"/>
        <end position="640"/>
    </location>
</feature>
<organism evidence="2 3">
    <name type="scientific">Phytophthora pseudosyringae</name>
    <dbReference type="NCBI Taxonomy" id="221518"/>
    <lineage>
        <taxon>Eukaryota</taxon>
        <taxon>Sar</taxon>
        <taxon>Stramenopiles</taxon>
        <taxon>Oomycota</taxon>
        <taxon>Peronosporomycetes</taxon>
        <taxon>Peronosporales</taxon>
        <taxon>Peronosporaceae</taxon>
        <taxon>Phytophthora</taxon>
    </lineage>
</organism>
<proteinExistence type="predicted"/>
<feature type="compositionally biased region" description="Polar residues" evidence="1">
    <location>
        <begin position="780"/>
        <end position="803"/>
    </location>
</feature>
<evidence type="ECO:0000256" key="1">
    <source>
        <dbReference type="SAM" id="MobiDB-lite"/>
    </source>
</evidence>
<evidence type="ECO:0000313" key="3">
    <source>
        <dbReference type="Proteomes" id="UP000694044"/>
    </source>
</evidence>
<gene>
    <name evidence="2" type="ORF">PHYPSEUDO_005211</name>
</gene>
<accession>A0A8T1WB62</accession>
<feature type="region of interest" description="Disordered" evidence="1">
    <location>
        <begin position="1"/>
        <end position="31"/>
    </location>
</feature>
<sequence length="813" mass="90515">METDDTPPPPAPAPADAASPAADAPPHYKRYNPWPKGFNVKAYRAMKRGKERKAYLLSFGKRLGLQTPENTSLTHTPAHGVTALNKEGGRVTNLIGGPKGMSRKEYFAKQPGKERQEFMGNYRRMRREVEPQNLVPQNFVWPKGMNQEEFLAKKPGKERMAYLARYIRNNDIELEETPARLRVPIGRQPEPRAHPRCGCSSSEACAACSRCVELHCVCGLTGRRRRALCQESRACSCSLTDPTARCRLCHGCRQPQGFSHCRCVLHQRLLWIKRHPELGMELTEEEEEEACNCYVLAYRHGGASATKDKEAMARKETERVRRIKRATGFPSSDSIYRSNKVTAFLGDEGLESDLDDGVDNGPGSEVLPPSTESVIPRTMTRRMLDPEYNPASYHPLFRSEGCSLLETIEPRGGRISRKVSAAFKSAAMQREICRGLENFSFELDRNAAMPPDDLVDFVVYMASIKSANVGELIGTFEDSAAVAASIVIQEYMAQLMEDTVKQRSLCRPTKASVQAFTGELLVGFNWQLFEQQHPFSPSEPMDKILSLVEKEATLKDTLADLILREFVSTQPKHFDVDTCGDDLSRWIRSVIDIPPFLLTGKAHCWSGTGMSDITEDQTGEAPSCANEKHQGNKAGAARSSRRIRLAVKANPVHGNPTYKLQFATTLDDGLHVQTAVGGLDSKIKAKATISQLAKVVELQERRNQRTLEVVPEAPRPPPILRSSPPEGPPEAPGPPPILRPSPPEDPNDPYASMFEHLRGHFYAYAQQKWKVAMDKYLSTTIPGWQTPQPEATAKRQSTGSPQSKNKKRRGASQ</sequence>
<protein>
    <submittedName>
        <fullName evidence="2">Uncharacterized protein</fullName>
    </submittedName>
</protein>